<gene>
    <name evidence="11" type="ORF">PAC_07799</name>
</gene>
<organism evidence="11 12">
    <name type="scientific">Phialocephala subalpina</name>
    <dbReference type="NCBI Taxonomy" id="576137"/>
    <lineage>
        <taxon>Eukaryota</taxon>
        <taxon>Fungi</taxon>
        <taxon>Dikarya</taxon>
        <taxon>Ascomycota</taxon>
        <taxon>Pezizomycotina</taxon>
        <taxon>Leotiomycetes</taxon>
        <taxon>Helotiales</taxon>
        <taxon>Mollisiaceae</taxon>
        <taxon>Phialocephala</taxon>
        <taxon>Phialocephala fortinii species complex</taxon>
    </lineage>
</organism>
<feature type="signal peptide" evidence="10">
    <location>
        <begin position="1"/>
        <end position="20"/>
    </location>
</feature>
<dbReference type="Pfam" id="PF00295">
    <property type="entry name" value="Glyco_hydro_28"/>
    <property type="match status" value="1"/>
</dbReference>
<dbReference type="PANTHER" id="PTHR31736">
    <property type="match status" value="1"/>
</dbReference>
<dbReference type="STRING" id="576137.A0A1L7WYR4"/>
<keyword evidence="4 10" id="KW-0732">Signal</keyword>
<dbReference type="InterPro" id="IPR000743">
    <property type="entry name" value="Glyco_hydro_28"/>
</dbReference>
<evidence type="ECO:0000256" key="7">
    <source>
        <dbReference type="ARBA" id="ARBA00023295"/>
    </source>
</evidence>
<dbReference type="GO" id="GO:0005975">
    <property type="term" value="P:carbohydrate metabolic process"/>
    <property type="evidence" value="ECO:0007669"/>
    <property type="project" value="InterPro"/>
</dbReference>
<keyword evidence="3" id="KW-0964">Secreted</keyword>
<keyword evidence="5 9" id="KW-0378">Hydrolase</keyword>
<dbReference type="InterPro" id="IPR011050">
    <property type="entry name" value="Pectin_lyase_fold/virulence"/>
</dbReference>
<evidence type="ECO:0000256" key="1">
    <source>
        <dbReference type="ARBA" id="ARBA00004613"/>
    </source>
</evidence>
<evidence type="ECO:0000256" key="9">
    <source>
        <dbReference type="RuleBase" id="RU361169"/>
    </source>
</evidence>
<accession>A0A1L7WYR4</accession>
<keyword evidence="12" id="KW-1185">Reference proteome</keyword>
<evidence type="ECO:0000313" key="12">
    <source>
        <dbReference type="Proteomes" id="UP000184330"/>
    </source>
</evidence>
<dbReference type="EMBL" id="FJOG01000011">
    <property type="protein sequence ID" value="CZR57909.1"/>
    <property type="molecule type" value="Genomic_DNA"/>
</dbReference>
<sequence>MVSFTTSLVAVLHLATLSFTQLTGPVGVTTPLHEKTHECNILYYGGVANNRTDVAPAITRAFEECVLHHPKSRLIVPPGSYLLKQSIVLSNGTNWAFQLDGLITAEYIGNTSTAYTVKRDLILQGYAGVEPLNSTINGEGDGKFLQNLIVIVNGKSAVPGALRKSPTLVAVDFELYSENGLGAIQGQGYLYRLSGNTNRPRMLRLISPINTTVHDLILVDSPKFHFVFDFAENTEVYHLTIRGANLGSYDGIDAIGTNYHVHDNEVTNRDECVSVKSPSHHALVENQVCNRVGSGISIGSLNVSAEISNIHARNISVLAASEIVFIKTYPGGSGYVTNVTWENFRSKACLYGLNLNQYWQQTFTPDTGAVALSNITFRNFSGGIADGTLRPALYMFASDLIPAENITVEDFTVWTESSDYVKNQISNIYGTGDDSYGTNEIPILAAGETPTVYTSTYTITTPPAGWTVPPDPAWAAPSTGWGTTDPIPVYTPAPLWKPQGDYDKHYWGSF</sequence>
<dbReference type="OrthoDB" id="187139at2759"/>
<name>A0A1L7WYR4_9HELO</name>
<evidence type="ECO:0000256" key="4">
    <source>
        <dbReference type="ARBA" id="ARBA00022729"/>
    </source>
</evidence>
<feature type="chain" id="PRO_5009875207" evidence="10">
    <location>
        <begin position="21"/>
        <end position="510"/>
    </location>
</feature>
<dbReference type="Gene3D" id="2.160.20.10">
    <property type="entry name" value="Single-stranded right-handed beta-helix, Pectin lyase-like"/>
    <property type="match status" value="1"/>
</dbReference>
<keyword evidence="6" id="KW-0325">Glycoprotein</keyword>
<reference evidence="11 12" key="1">
    <citation type="submission" date="2016-03" db="EMBL/GenBank/DDBJ databases">
        <authorList>
            <person name="Ploux O."/>
        </authorList>
    </citation>
    <scope>NUCLEOTIDE SEQUENCE [LARGE SCALE GENOMIC DNA]</scope>
    <source>
        <strain evidence="11 12">UAMH 11012</strain>
    </source>
</reference>
<dbReference type="SUPFAM" id="SSF51126">
    <property type="entry name" value="Pectin lyase-like"/>
    <property type="match status" value="1"/>
</dbReference>
<dbReference type="AlphaFoldDB" id="A0A1L7WYR4"/>
<evidence type="ECO:0000256" key="3">
    <source>
        <dbReference type="ARBA" id="ARBA00022525"/>
    </source>
</evidence>
<keyword evidence="8" id="KW-0961">Cell wall biogenesis/degradation</keyword>
<evidence type="ECO:0000256" key="5">
    <source>
        <dbReference type="ARBA" id="ARBA00022801"/>
    </source>
</evidence>
<dbReference type="Proteomes" id="UP000184330">
    <property type="component" value="Unassembled WGS sequence"/>
</dbReference>
<evidence type="ECO:0000313" key="11">
    <source>
        <dbReference type="EMBL" id="CZR57909.1"/>
    </source>
</evidence>
<comment type="subcellular location">
    <subcellularLocation>
        <location evidence="1">Secreted</location>
    </subcellularLocation>
</comment>
<dbReference type="InterPro" id="IPR012334">
    <property type="entry name" value="Pectin_lyas_fold"/>
</dbReference>
<dbReference type="GO" id="GO:0005576">
    <property type="term" value="C:extracellular region"/>
    <property type="evidence" value="ECO:0007669"/>
    <property type="project" value="UniProtKB-SubCell"/>
</dbReference>
<evidence type="ECO:0000256" key="2">
    <source>
        <dbReference type="ARBA" id="ARBA00008834"/>
    </source>
</evidence>
<comment type="similarity">
    <text evidence="2 9">Belongs to the glycosyl hydrolase 28 family.</text>
</comment>
<dbReference type="GO" id="GO:0071555">
    <property type="term" value="P:cell wall organization"/>
    <property type="evidence" value="ECO:0007669"/>
    <property type="project" value="UniProtKB-KW"/>
</dbReference>
<dbReference type="GO" id="GO:0004650">
    <property type="term" value="F:polygalacturonase activity"/>
    <property type="evidence" value="ECO:0007669"/>
    <property type="project" value="InterPro"/>
</dbReference>
<proteinExistence type="inferred from homology"/>
<evidence type="ECO:0000256" key="8">
    <source>
        <dbReference type="ARBA" id="ARBA00023316"/>
    </source>
</evidence>
<evidence type="ECO:0000256" key="10">
    <source>
        <dbReference type="SAM" id="SignalP"/>
    </source>
</evidence>
<keyword evidence="7 9" id="KW-0326">Glycosidase</keyword>
<dbReference type="PANTHER" id="PTHR31736:SF18">
    <property type="entry name" value="PUTATIVE-RELATED"/>
    <property type="match status" value="1"/>
</dbReference>
<evidence type="ECO:0000256" key="6">
    <source>
        <dbReference type="ARBA" id="ARBA00023180"/>
    </source>
</evidence>
<protein>
    <submittedName>
        <fullName evidence="11">Probable rhamnogalacturonase A</fullName>
    </submittedName>
</protein>